<proteinExistence type="predicted"/>
<comment type="caution">
    <text evidence="2">The sequence shown here is derived from an EMBL/GenBank/DDBJ whole genome shotgun (WGS) entry which is preliminary data.</text>
</comment>
<dbReference type="InterPro" id="IPR027417">
    <property type="entry name" value="P-loop_NTPase"/>
</dbReference>
<dbReference type="Gene3D" id="3.40.50.300">
    <property type="entry name" value="P-loop containing nucleotide triphosphate hydrolases"/>
    <property type="match status" value="1"/>
</dbReference>
<accession>A0ABQ2NLT1</accession>
<organism evidence="2 3">
    <name type="scientific">Cloacibacterium rupense</name>
    <dbReference type="NCBI Taxonomy" id="517423"/>
    <lineage>
        <taxon>Bacteria</taxon>
        <taxon>Pseudomonadati</taxon>
        <taxon>Bacteroidota</taxon>
        <taxon>Flavobacteriia</taxon>
        <taxon>Flavobacteriales</taxon>
        <taxon>Weeksellaceae</taxon>
    </lineage>
</organism>
<dbReference type="Pfam" id="PF07693">
    <property type="entry name" value="KAP_NTPase"/>
    <property type="match status" value="1"/>
</dbReference>
<protein>
    <recommendedName>
        <fullName evidence="1">KAP NTPase domain-containing protein</fullName>
    </recommendedName>
</protein>
<dbReference type="Proteomes" id="UP000620064">
    <property type="component" value="Unassembled WGS sequence"/>
</dbReference>
<dbReference type="SUPFAM" id="SSF52540">
    <property type="entry name" value="P-loop containing nucleoside triphosphate hydrolases"/>
    <property type="match status" value="1"/>
</dbReference>
<reference evidence="3" key="1">
    <citation type="journal article" date="2019" name="Int. J. Syst. Evol. Microbiol.">
        <title>The Global Catalogue of Microorganisms (GCM) 10K type strain sequencing project: providing services to taxonomists for standard genome sequencing and annotation.</title>
        <authorList>
            <consortium name="The Broad Institute Genomics Platform"/>
            <consortium name="The Broad Institute Genome Sequencing Center for Infectious Disease"/>
            <person name="Wu L."/>
            <person name="Ma J."/>
        </authorList>
    </citation>
    <scope>NUCLEOTIDE SEQUENCE [LARGE SCALE GENOMIC DNA]</scope>
    <source>
        <strain evidence="3">CGMCC 1.7656</strain>
    </source>
</reference>
<dbReference type="InterPro" id="IPR011646">
    <property type="entry name" value="KAP_P-loop"/>
</dbReference>
<gene>
    <name evidence="2" type="ORF">GCM10010992_27440</name>
</gene>
<dbReference type="EMBL" id="BMLV01000008">
    <property type="protein sequence ID" value="GGP06656.1"/>
    <property type="molecule type" value="Genomic_DNA"/>
</dbReference>
<keyword evidence="3" id="KW-1185">Reference proteome</keyword>
<dbReference type="RefSeq" id="WP_188618715.1">
    <property type="nucleotide sequence ID" value="NZ_BMLV01000008.1"/>
</dbReference>
<feature type="domain" description="KAP NTPase" evidence="1">
    <location>
        <begin position="13"/>
        <end position="78"/>
    </location>
</feature>
<sequence>MIIKIRIDLTEINFLLEYLNIKSDEGLVIGLYGVWGEGKTSVLNMIQNDLEEKDDIFVVKFNPWIFKDEDFLILNFLKKTSRLY</sequence>
<evidence type="ECO:0000313" key="2">
    <source>
        <dbReference type="EMBL" id="GGP06656.1"/>
    </source>
</evidence>
<evidence type="ECO:0000259" key="1">
    <source>
        <dbReference type="Pfam" id="PF07693"/>
    </source>
</evidence>
<evidence type="ECO:0000313" key="3">
    <source>
        <dbReference type="Proteomes" id="UP000620064"/>
    </source>
</evidence>
<name>A0ABQ2NLT1_9FLAO</name>